<sequence length="40" mass="4423">MFVMNVAKVSLMLAICDNIVLPIVVLNLIRVMNVAKVSHI</sequence>
<name>A0AAV2BWZ6_9ARAC</name>
<keyword evidence="3" id="KW-1185">Reference proteome</keyword>
<protein>
    <submittedName>
        <fullName evidence="2">Uncharacterized protein</fullName>
    </submittedName>
</protein>
<dbReference type="AlphaFoldDB" id="A0AAV2BWZ6"/>
<evidence type="ECO:0000313" key="3">
    <source>
        <dbReference type="Proteomes" id="UP001497382"/>
    </source>
</evidence>
<dbReference type="Proteomes" id="UP001497382">
    <property type="component" value="Unassembled WGS sequence"/>
</dbReference>
<evidence type="ECO:0000256" key="1">
    <source>
        <dbReference type="SAM" id="Phobius"/>
    </source>
</evidence>
<evidence type="ECO:0000313" key="2">
    <source>
        <dbReference type="EMBL" id="CAL1300820.1"/>
    </source>
</evidence>
<accession>A0AAV2BWZ6</accession>
<keyword evidence="1" id="KW-1133">Transmembrane helix</keyword>
<comment type="caution">
    <text evidence="2">The sequence shown here is derived from an EMBL/GenBank/DDBJ whole genome shotgun (WGS) entry which is preliminary data.</text>
</comment>
<keyword evidence="1" id="KW-0472">Membrane</keyword>
<organism evidence="2 3">
    <name type="scientific">Larinioides sclopetarius</name>
    <dbReference type="NCBI Taxonomy" id="280406"/>
    <lineage>
        <taxon>Eukaryota</taxon>
        <taxon>Metazoa</taxon>
        <taxon>Ecdysozoa</taxon>
        <taxon>Arthropoda</taxon>
        <taxon>Chelicerata</taxon>
        <taxon>Arachnida</taxon>
        <taxon>Araneae</taxon>
        <taxon>Araneomorphae</taxon>
        <taxon>Entelegynae</taxon>
        <taxon>Araneoidea</taxon>
        <taxon>Araneidae</taxon>
        <taxon>Larinioides</taxon>
    </lineage>
</organism>
<feature type="transmembrane region" description="Helical" evidence="1">
    <location>
        <begin position="6"/>
        <end position="29"/>
    </location>
</feature>
<dbReference type="EMBL" id="CAXIEN010000581">
    <property type="protein sequence ID" value="CAL1300820.1"/>
    <property type="molecule type" value="Genomic_DNA"/>
</dbReference>
<keyword evidence="1" id="KW-0812">Transmembrane</keyword>
<proteinExistence type="predicted"/>
<reference evidence="2 3" key="1">
    <citation type="submission" date="2024-04" db="EMBL/GenBank/DDBJ databases">
        <authorList>
            <person name="Rising A."/>
            <person name="Reimegard J."/>
            <person name="Sonavane S."/>
            <person name="Akerstrom W."/>
            <person name="Nylinder S."/>
            <person name="Hedman E."/>
            <person name="Kallberg Y."/>
        </authorList>
    </citation>
    <scope>NUCLEOTIDE SEQUENCE [LARGE SCALE GENOMIC DNA]</scope>
</reference>
<gene>
    <name evidence="2" type="ORF">LARSCL_LOCUS22136</name>
</gene>